<evidence type="ECO:0000313" key="2">
    <source>
        <dbReference type="EMBL" id="GGF96071.1"/>
    </source>
</evidence>
<feature type="domain" description="PLD phosphodiesterase" evidence="1">
    <location>
        <begin position="411"/>
        <end position="438"/>
    </location>
</feature>
<dbReference type="AlphaFoldDB" id="A0A917FR56"/>
<feature type="domain" description="PLD phosphodiesterase" evidence="1">
    <location>
        <begin position="173"/>
        <end position="200"/>
    </location>
</feature>
<dbReference type="PANTHER" id="PTHR21248">
    <property type="entry name" value="CARDIOLIPIN SYNTHASE"/>
    <property type="match status" value="1"/>
</dbReference>
<name>A0A917FR56_9GAMM</name>
<gene>
    <name evidence="2" type="ORF">GCM10011365_16690</name>
</gene>
<comment type="caution">
    <text evidence="2">The sequence shown here is derived from an EMBL/GenBank/DDBJ whole genome shotgun (WGS) entry which is preliminary data.</text>
</comment>
<organism evidence="2 3">
    <name type="scientific">Marinicella pacifica</name>
    <dbReference type="NCBI Taxonomy" id="1171543"/>
    <lineage>
        <taxon>Bacteria</taxon>
        <taxon>Pseudomonadati</taxon>
        <taxon>Pseudomonadota</taxon>
        <taxon>Gammaproteobacteria</taxon>
        <taxon>Lysobacterales</taxon>
        <taxon>Marinicellaceae</taxon>
        <taxon>Marinicella</taxon>
    </lineage>
</organism>
<proteinExistence type="predicted"/>
<dbReference type="EMBL" id="BMEO01000006">
    <property type="protein sequence ID" value="GGF96071.1"/>
    <property type="molecule type" value="Genomic_DNA"/>
</dbReference>
<accession>A0A917FR56</accession>
<dbReference type="RefSeq" id="WP_188365272.1">
    <property type="nucleotide sequence ID" value="NZ_BAABJF010000001.1"/>
</dbReference>
<dbReference type="PROSITE" id="PS50035">
    <property type="entry name" value="PLD"/>
    <property type="match status" value="2"/>
</dbReference>
<dbReference type="InterPro" id="IPR025202">
    <property type="entry name" value="PLD-like_dom"/>
</dbReference>
<dbReference type="CDD" id="cd09111">
    <property type="entry name" value="PLDc_ymdC_like_1"/>
    <property type="match status" value="1"/>
</dbReference>
<dbReference type="GO" id="GO:0032049">
    <property type="term" value="P:cardiolipin biosynthetic process"/>
    <property type="evidence" value="ECO:0007669"/>
    <property type="project" value="UniProtKB-ARBA"/>
</dbReference>
<dbReference type="InterPro" id="IPR001736">
    <property type="entry name" value="PLipase_D/transphosphatidylase"/>
</dbReference>
<dbReference type="PANTHER" id="PTHR21248:SF12">
    <property type="entry name" value="CARDIOLIPIN SYNTHASE C"/>
    <property type="match status" value="1"/>
</dbReference>
<dbReference type="Gene3D" id="3.30.870.10">
    <property type="entry name" value="Endonuclease Chain A"/>
    <property type="match status" value="2"/>
</dbReference>
<evidence type="ECO:0000313" key="3">
    <source>
        <dbReference type="Proteomes" id="UP000605253"/>
    </source>
</evidence>
<keyword evidence="3" id="KW-1185">Reference proteome</keyword>
<reference evidence="2" key="1">
    <citation type="journal article" date="2014" name="Int. J. Syst. Evol. Microbiol.">
        <title>Complete genome sequence of Corynebacterium casei LMG S-19264T (=DSM 44701T), isolated from a smear-ripened cheese.</title>
        <authorList>
            <consortium name="US DOE Joint Genome Institute (JGI-PGF)"/>
            <person name="Walter F."/>
            <person name="Albersmeier A."/>
            <person name="Kalinowski J."/>
            <person name="Ruckert C."/>
        </authorList>
    </citation>
    <scope>NUCLEOTIDE SEQUENCE</scope>
    <source>
        <strain evidence="2">CGMCC 1.12181</strain>
    </source>
</reference>
<protein>
    <submittedName>
        <fullName evidence="2">Phospholipase D family protein</fullName>
    </submittedName>
</protein>
<evidence type="ECO:0000259" key="1">
    <source>
        <dbReference type="PROSITE" id="PS50035"/>
    </source>
</evidence>
<dbReference type="GO" id="GO:0030572">
    <property type="term" value="F:phosphatidyltransferase activity"/>
    <property type="evidence" value="ECO:0007669"/>
    <property type="project" value="UniProtKB-ARBA"/>
</dbReference>
<dbReference type="SMART" id="SM00155">
    <property type="entry name" value="PLDc"/>
    <property type="match status" value="2"/>
</dbReference>
<sequence length="521" mass="59137">MKRLALKTIKFLVITLLLFALYVLVARQLFTLPSIENRLDSHVLTAPNTSPWAQYINKLSEQHPGQSGIKPLASGLDAFIMRLLLIEKAQVSIDAQYYIWHNDLTGLWLLQALKKAADRGVRVRLLLDDNGIDGLDAIINQLNQHELIDVRLYNPFVVRQLKWINFTWDFFRLNHRMHNKAMIVDGLAAIVGGRNIGDEYFNTGLNRHYNDLDVLTIGRVTPDIAANFDLFYNSQLAIPADQIINPNKIDMDFLGQAFKPLKKSQQYLAYRQAIIDSNLAQAIPNHDIVTTWSEVTLISDHPKKSLGVNRKDVLMVTRLSEILESPQSKVDIVTPYFVPAKSVKLFANLTARGVKVRILTNSFEANDVIPVHAGYAKYRKPLLQAGVELFELKVNLAIEENKADLGFMGSSGASLHAKTFAVDDRLVFVGSFNFDPRSARLNTEMGVVIDNPQLAQNIHRHFQQDLQRQAYSLELDQDGDIIWLDYQNPNDNKIYHKDPNSTALHRMMLTLIGWLPIQKLL</sequence>
<dbReference type="SUPFAM" id="SSF56024">
    <property type="entry name" value="Phospholipase D/nuclease"/>
    <property type="match status" value="2"/>
</dbReference>
<dbReference type="Proteomes" id="UP000605253">
    <property type="component" value="Unassembled WGS sequence"/>
</dbReference>
<reference evidence="2" key="2">
    <citation type="submission" date="2020-09" db="EMBL/GenBank/DDBJ databases">
        <authorList>
            <person name="Sun Q."/>
            <person name="Zhou Y."/>
        </authorList>
    </citation>
    <scope>NUCLEOTIDE SEQUENCE</scope>
    <source>
        <strain evidence="2">CGMCC 1.12181</strain>
    </source>
</reference>
<dbReference type="CDD" id="cd09113">
    <property type="entry name" value="PLDc_ymdC_like_2"/>
    <property type="match status" value="1"/>
</dbReference>
<dbReference type="Pfam" id="PF13091">
    <property type="entry name" value="PLDc_2"/>
    <property type="match status" value="2"/>
</dbReference>